<evidence type="ECO:0000259" key="1">
    <source>
        <dbReference type="PROSITE" id="PS50878"/>
    </source>
</evidence>
<dbReference type="Pfam" id="PF08284">
    <property type="entry name" value="RVP_2"/>
    <property type="match status" value="1"/>
</dbReference>
<dbReference type="Gene3D" id="3.30.70.270">
    <property type="match status" value="2"/>
</dbReference>
<dbReference type="InterPro" id="IPR005162">
    <property type="entry name" value="Retrotrans_gag_dom"/>
</dbReference>
<dbReference type="PANTHER" id="PTHR24559">
    <property type="entry name" value="TRANSPOSON TY3-I GAG-POL POLYPROTEIN"/>
    <property type="match status" value="1"/>
</dbReference>
<dbReference type="SUPFAM" id="SSF50630">
    <property type="entry name" value="Acid proteases"/>
    <property type="match status" value="1"/>
</dbReference>
<proteinExistence type="predicted"/>
<sequence length="837" mass="94700">MQHSLDQILLRLPLLGVDRDSPGPSHTAQSFFREDLSQVSPIASEPRRSNFGPDYREKLLKNVDMPVFDGANIHGWLSLMERYFRIGGFSDLEKLDMVSVHLAGDALGWFNWEINRVLFDDWFHFKRRLLLRFGNLRVKGPSQSLFCIKQDGSVVDYVRKFEDLSAQVSGLDDTKVEGIFLDGLRPEMQELVYMMKPQDLPELIAVALSMESSALRKVMQKELPTVVETQKQLVPAARVSVPTPLLGWKNKSSFSETTKPVEKLTLEKGASQASMRPQRHRSSAELDDMRRRGICFKCQGKWFKGHECPLKELQILTVLNDFVVEVLQEYRTEEDSEGEVVESPVGECMELSFSFFMGISSPRTTKMQGQVCRDAALIMLDSGATHNFITPALASKLKLNATPNAHLDILLGTGVTVKGAGVCRDVSFTVQGITFTTDFIILDLGQVDVILGVYWLRTLGDCRMNWETHEMSFLYQGREVRLVGDASTQLSCFAVKPVPFSELDDCGFSLLEHNGDVQALLEWPREVESVLHQFDHVFATPSGLPPIRGHEHAISLLPGVGAVSVRPYRYPHAQKEVMEKMVKEMLAGGIIQPSKSPYSSPVLLVKKNYSSWWFCVDYRALNRATVMDKFPIPVIDQLLDELNGAQVFSKLDLCAGYHQIRMKAEDVNKTAFCTHDGHYEFLVMPFGLTNAPATFQALMNSIFRPYLRKFILVFVDDILVYSANMQENLEHLVVVMKLFAEHRLFANKKKCLFAQRQIDYLGHIINSEGVSTDPAKTATMSQWPVPKTVKELCGFLGLTGYYRRFVRGYGSLARPLTELLRRINFFGVRRLRPLLKG</sequence>
<dbReference type="InterPro" id="IPR043128">
    <property type="entry name" value="Rev_trsase/Diguanyl_cyclase"/>
</dbReference>
<dbReference type="PANTHER" id="PTHR24559:SF450">
    <property type="entry name" value="RNA-DIRECTED DNA POLYMERASE HOMOLOG"/>
    <property type="match status" value="1"/>
</dbReference>
<name>A0ABM0X5S0_CAMSA</name>
<dbReference type="Pfam" id="PF03732">
    <property type="entry name" value="Retrotrans_gag"/>
    <property type="match status" value="1"/>
</dbReference>
<accession>A0ABM0X5S0</accession>
<dbReference type="GeneID" id="104760002"/>
<reference evidence="3" key="2">
    <citation type="submission" date="2025-08" db="UniProtKB">
        <authorList>
            <consortium name="RefSeq"/>
        </authorList>
    </citation>
    <scope>IDENTIFICATION</scope>
    <source>
        <tissue evidence="3">Leaf</tissue>
    </source>
</reference>
<dbReference type="InterPro" id="IPR000477">
    <property type="entry name" value="RT_dom"/>
</dbReference>
<gene>
    <name evidence="3" type="primary">LOC104760002</name>
</gene>
<dbReference type="Gene3D" id="2.40.70.10">
    <property type="entry name" value="Acid Proteases"/>
    <property type="match status" value="1"/>
</dbReference>
<dbReference type="Pfam" id="PF00078">
    <property type="entry name" value="RVT_1"/>
    <property type="match status" value="1"/>
</dbReference>
<dbReference type="RefSeq" id="XP_010481162.1">
    <property type="nucleotide sequence ID" value="XM_010482860.1"/>
</dbReference>
<dbReference type="InterPro" id="IPR043502">
    <property type="entry name" value="DNA/RNA_pol_sf"/>
</dbReference>
<organism evidence="2 3">
    <name type="scientific">Camelina sativa</name>
    <name type="common">False flax</name>
    <name type="synonym">Myagrum sativum</name>
    <dbReference type="NCBI Taxonomy" id="90675"/>
    <lineage>
        <taxon>Eukaryota</taxon>
        <taxon>Viridiplantae</taxon>
        <taxon>Streptophyta</taxon>
        <taxon>Embryophyta</taxon>
        <taxon>Tracheophyta</taxon>
        <taxon>Spermatophyta</taxon>
        <taxon>Magnoliopsida</taxon>
        <taxon>eudicotyledons</taxon>
        <taxon>Gunneridae</taxon>
        <taxon>Pentapetalae</taxon>
        <taxon>rosids</taxon>
        <taxon>malvids</taxon>
        <taxon>Brassicales</taxon>
        <taxon>Brassicaceae</taxon>
        <taxon>Camelineae</taxon>
        <taxon>Camelina</taxon>
    </lineage>
</organism>
<feature type="domain" description="Reverse transcriptase" evidence="1">
    <location>
        <begin position="586"/>
        <end position="765"/>
    </location>
</feature>
<protein>
    <submittedName>
        <fullName evidence="3">Uncharacterized protein LOC104760002</fullName>
    </submittedName>
</protein>
<keyword evidence="2" id="KW-1185">Reference proteome</keyword>
<evidence type="ECO:0000313" key="3">
    <source>
        <dbReference type="RefSeq" id="XP_010481162.1"/>
    </source>
</evidence>
<reference evidence="2" key="1">
    <citation type="journal article" date="2014" name="Nat. Commun.">
        <title>The emerging biofuel crop Camelina sativa retains a highly undifferentiated hexaploid genome structure.</title>
        <authorList>
            <person name="Kagale S."/>
            <person name="Koh C."/>
            <person name="Nixon J."/>
            <person name="Bollina V."/>
            <person name="Clarke W.E."/>
            <person name="Tuteja R."/>
            <person name="Spillane C."/>
            <person name="Robinson S.J."/>
            <person name="Links M.G."/>
            <person name="Clarke C."/>
            <person name="Higgins E.E."/>
            <person name="Huebert T."/>
            <person name="Sharpe A.G."/>
            <person name="Parkin I.A."/>
        </authorList>
    </citation>
    <scope>NUCLEOTIDE SEQUENCE [LARGE SCALE GENOMIC DNA]</scope>
    <source>
        <strain evidence="2">cv. DH55</strain>
    </source>
</reference>
<dbReference type="CDD" id="cd01647">
    <property type="entry name" value="RT_LTR"/>
    <property type="match status" value="1"/>
</dbReference>
<dbReference type="PROSITE" id="PS50878">
    <property type="entry name" value="RT_POL"/>
    <property type="match status" value="1"/>
</dbReference>
<dbReference type="InterPro" id="IPR053134">
    <property type="entry name" value="RNA-dir_DNA_polymerase"/>
</dbReference>
<dbReference type="Gene3D" id="3.10.10.10">
    <property type="entry name" value="HIV Type 1 Reverse Transcriptase, subunit A, domain 1"/>
    <property type="match status" value="1"/>
</dbReference>
<dbReference type="SUPFAM" id="SSF56672">
    <property type="entry name" value="DNA/RNA polymerases"/>
    <property type="match status" value="1"/>
</dbReference>
<dbReference type="Proteomes" id="UP000694864">
    <property type="component" value="Chromosome 17"/>
</dbReference>
<dbReference type="CDD" id="cd00303">
    <property type="entry name" value="retropepsin_like"/>
    <property type="match status" value="1"/>
</dbReference>
<dbReference type="InterPro" id="IPR021109">
    <property type="entry name" value="Peptidase_aspartic_dom_sf"/>
</dbReference>
<evidence type="ECO:0000313" key="2">
    <source>
        <dbReference type="Proteomes" id="UP000694864"/>
    </source>
</evidence>